<dbReference type="InterPro" id="IPR000086">
    <property type="entry name" value="NUDIX_hydrolase_dom"/>
</dbReference>
<dbReference type="InterPro" id="IPR015797">
    <property type="entry name" value="NUDIX_hydrolase-like_dom_sf"/>
</dbReference>
<dbReference type="AlphaFoldDB" id="A0A0G0VXP5"/>
<evidence type="ECO:0000256" key="1">
    <source>
        <dbReference type="ARBA" id="ARBA00022801"/>
    </source>
</evidence>
<dbReference type="Proteomes" id="UP000034236">
    <property type="component" value="Unassembled WGS sequence"/>
</dbReference>
<reference evidence="3 4" key="1">
    <citation type="journal article" date="2015" name="Nature">
        <title>rRNA introns, odd ribosomes, and small enigmatic genomes across a large radiation of phyla.</title>
        <authorList>
            <person name="Brown C.T."/>
            <person name="Hug L.A."/>
            <person name="Thomas B.C."/>
            <person name="Sharon I."/>
            <person name="Castelle C.J."/>
            <person name="Singh A."/>
            <person name="Wilkins M.J."/>
            <person name="Williams K.H."/>
            <person name="Banfield J.F."/>
        </authorList>
    </citation>
    <scope>NUCLEOTIDE SEQUENCE [LARGE SCALE GENOMIC DNA]</scope>
</reference>
<keyword evidence="1" id="KW-0378">Hydrolase</keyword>
<dbReference type="CDD" id="cd02883">
    <property type="entry name" value="NUDIX_Hydrolase"/>
    <property type="match status" value="1"/>
</dbReference>
<comment type="caution">
    <text evidence="3">The sequence shown here is derived from an EMBL/GenBank/DDBJ whole genome shotgun (WGS) entry which is preliminary data.</text>
</comment>
<dbReference type="PROSITE" id="PS00893">
    <property type="entry name" value="NUDIX_BOX"/>
    <property type="match status" value="1"/>
</dbReference>
<proteinExistence type="predicted"/>
<protein>
    <recommendedName>
        <fullName evidence="2">Nudix hydrolase domain-containing protein</fullName>
    </recommendedName>
</protein>
<evidence type="ECO:0000313" key="3">
    <source>
        <dbReference type="EMBL" id="KKS04477.1"/>
    </source>
</evidence>
<dbReference type="SUPFAM" id="SSF55811">
    <property type="entry name" value="Nudix"/>
    <property type="match status" value="1"/>
</dbReference>
<evidence type="ECO:0000259" key="2">
    <source>
        <dbReference type="PROSITE" id="PS51462"/>
    </source>
</evidence>
<organism evidence="3 4">
    <name type="scientific">Candidatus Nomurabacteria bacterium GW2011_GWA2_41_25</name>
    <dbReference type="NCBI Taxonomy" id="1618736"/>
    <lineage>
        <taxon>Bacteria</taxon>
        <taxon>Candidatus Nomuraibacteriota</taxon>
    </lineage>
</organism>
<dbReference type="EMBL" id="LCBE01000006">
    <property type="protein sequence ID" value="KKS04477.1"/>
    <property type="molecule type" value="Genomic_DNA"/>
</dbReference>
<sequence length="175" mass="20165">MNDSSNIPEFGIKRKNEERRDGGCGVIFDPQTQKYAVSKKQDDGKFGLFGGGVSSEEDIKNGVLREITEESGLHDFLHVEKIAEALCHFHNTLKNVDRIADATCFLVILKSNNLIPTRLEEHEKFTLAWATPEEILSNWESHTRNEDRDHWRYFLRKSVNRAIELGYDKINKTFP</sequence>
<dbReference type="InterPro" id="IPR020084">
    <property type="entry name" value="NUDIX_hydrolase_CS"/>
</dbReference>
<feature type="domain" description="Nudix hydrolase" evidence="2">
    <location>
        <begin position="18"/>
        <end position="156"/>
    </location>
</feature>
<accession>A0A0G0VXP5</accession>
<gene>
    <name evidence="3" type="ORF">UU58_C0006G0003</name>
</gene>
<dbReference type="PROSITE" id="PS51462">
    <property type="entry name" value="NUDIX"/>
    <property type="match status" value="1"/>
</dbReference>
<dbReference type="GO" id="GO:0016787">
    <property type="term" value="F:hydrolase activity"/>
    <property type="evidence" value="ECO:0007669"/>
    <property type="project" value="UniProtKB-KW"/>
</dbReference>
<dbReference type="Pfam" id="PF00293">
    <property type="entry name" value="NUDIX"/>
    <property type="match status" value="1"/>
</dbReference>
<name>A0A0G0VXP5_9BACT</name>
<evidence type="ECO:0000313" key="4">
    <source>
        <dbReference type="Proteomes" id="UP000034236"/>
    </source>
</evidence>
<dbReference type="Gene3D" id="3.90.79.10">
    <property type="entry name" value="Nucleoside Triphosphate Pyrophosphohydrolase"/>
    <property type="match status" value="1"/>
</dbReference>